<dbReference type="AlphaFoldDB" id="A0A392TXD2"/>
<keyword evidence="2" id="KW-1185">Reference proteome</keyword>
<feature type="non-terminal residue" evidence="1">
    <location>
        <position position="1"/>
    </location>
</feature>
<dbReference type="EMBL" id="LXQA010669975">
    <property type="protein sequence ID" value="MCI65127.1"/>
    <property type="molecule type" value="Genomic_DNA"/>
</dbReference>
<organism evidence="1 2">
    <name type="scientific">Trifolium medium</name>
    <dbReference type="NCBI Taxonomy" id="97028"/>
    <lineage>
        <taxon>Eukaryota</taxon>
        <taxon>Viridiplantae</taxon>
        <taxon>Streptophyta</taxon>
        <taxon>Embryophyta</taxon>
        <taxon>Tracheophyta</taxon>
        <taxon>Spermatophyta</taxon>
        <taxon>Magnoliopsida</taxon>
        <taxon>eudicotyledons</taxon>
        <taxon>Gunneridae</taxon>
        <taxon>Pentapetalae</taxon>
        <taxon>rosids</taxon>
        <taxon>fabids</taxon>
        <taxon>Fabales</taxon>
        <taxon>Fabaceae</taxon>
        <taxon>Papilionoideae</taxon>
        <taxon>50 kb inversion clade</taxon>
        <taxon>NPAAA clade</taxon>
        <taxon>Hologalegina</taxon>
        <taxon>IRL clade</taxon>
        <taxon>Trifolieae</taxon>
        <taxon>Trifolium</taxon>
    </lineage>
</organism>
<evidence type="ECO:0000313" key="1">
    <source>
        <dbReference type="EMBL" id="MCI65127.1"/>
    </source>
</evidence>
<name>A0A392TXD2_9FABA</name>
<comment type="caution">
    <text evidence="1">The sequence shown here is derived from an EMBL/GenBank/DDBJ whole genome shotgun (WGS) entry which is preliminary data.</text>
</comment>
<dbReference type="Proteomes" id="UP000265520">
    <property type="component" value="Unassembled WGS sequence"/>
</dbReference>
<accession>A0A392TXD2</accession>
<evidence type="ECO:0000313" key="2">
    <source>
        <dbReference type="Proteomes" id="UP000265520"/>
    </source>
</evidence>
<sequence>ASGVTIHKAAVWSTYAVDTLCKLG</sequence>
<protein>
    <submittedName>
        <fullName evidence="1">Uncharacterized protein</fullName>
    </submittedName>
</protein>
<reference evidence="1 2" key="1">
    <citation type="journal article" date="2018" name="Front. Plant Sci.">
        <title>Red Clover (Trifolium pratense) and Zigzag Clover (T. medium) - A Picture of Genomic Similarities and Differences.</title>
        <authorList>
            <person name="Dluhosova J."/>
            <person name="Istvanek J."/>
            <person name="Nedelnik J."/>
            <person name="Repkova J."/>
        </authorList>
    </citation>
    <scope>NUCLEOTIDE SEQUENCE [LARGE SCALE GENOMIC DNA]</scope>
    <source>
        <strain evidence="2">cv. 10/8</strain>
        <tissue evidence="1">Leaf</tissue>
    </source>
</reference>
<proteinExistence type="predicted"/>